<evidence type="ECO:0000256" key="4">
    <source>
        <dbReference type="SAM" id="MobiDB-lite"/>
    </source>
</evidence>
<comment type="similarity">
    <text evidence="2">Belongs to the methyl-accepting chemotaxis (MCP) protein family.</text>
</comment>
<feature type="domain" description="HAMP" evidence="7">
    <location>
        <begin position="201"/>
        <end position="253"/>
    </location>
</feature>
<accession>A0A4R6VF49</accession>
<dbReference type="PANTHER" id="PTHR43531">
    <property type="entry name" value="PROTEIN ICFG"/>
    <property type="match status" value="1"/>
</dbReference>
<dbReference type="Gene3D" id="1.20.120.1530">
    <property type="match status" value="2"/>
</dbReference>
<dbReference type="GO" id="GO:0004888">
    <property type="term" value="F:transmembrane signaling receptor activity"/>
    <property type="evidence" value="ECO:0007669"/>
    <property type="project" value="InterPro"/>
</dbReference>
<organism evidence="8 9">
    <name type="scientific">Maritalea mobilis</name>
    <dbReference type="NCBI Taxonomy" id="483324"/>
    <lineage>
        <taxon>Bacteria</taxon>
        <taxon>Pseudomonadati</taxon>
        <taxon>Pseudomonadota</taxon>
        <taxon>Alphaproteobacteria</taxon>
        <taxon>Hyphomicrobiales</taxon>
        <taxon>Devosiaceae</taxon>
        <taxon>Maritalea</taxon>
    </lineage>
</organism>
<dbReference type="GO" id="GO:0005886">
    <property type="term" value="C:plasma membrane"/>
    <property type="evidence" value="ECO:0007669"/>
    <property type="project" value="TreeGrafter"/>
</dbReference>
<dbReference type="PRINTS" id="PR00260">
    <property type="entry name" value="CHEMTRNSDUCR"/>
</dbReference>
<dbReference type="InterPro" id="IPR051310">
    <property type="entry name" value="MCP_chemotaxis"/>
</dbReference>
<feature type="domain" description="HAMP" evidence="7">
    <location>
        <begin position="62"/>
        <end position="109"/>
    </location>
</feature>
<proteinExistence type="inferred from homology"/>
<keyword evidence="5" id="KW-0812">Transmembrane</keyword>
<gene>
    <name evidence="8" type="ORF">ATL17_2774</name>
</gene>
<feature type="transmembrane region" description="Helical" evidence="5">
    <location>
        <begin position="34"/>
        <end position="56"/>
    </location>
</feature>
<name>A0A4R6VF49_9HYPH</name>
<evidence type="ECO:0000256" key="5">
    <source>
        <dbReference type="SAM" id="Phobius"/>
    </source>
</evidence>
<comment type="caution">
    <text evidence="8">The sequence shown here is derived from an EMBL/GenBank/DDBJ whole genome shotgun (WGS) entry which is preliminary data.</text>
</comment>
<dbReference type="SUPFAM" id="SSF58104">
    <property type="entry name" value="Methyl-accepting chemotaxis protein (MCP) signaling domain"/>
    <property type="match status" value="1"/>
</dbReference>
<evidence type="ECO:0000313" key="8">
    <source>
        <dbReference type="EMBL" id="TDQ61675.1"/>
    </source>
</evidence>
<dbReference type="InterPro" id="IPR003660">
    <property type="entry name" value="HAMP_dom"/>
</dbReference>
<evidence type="ECO:0000259" key="6">
    <source>
        <dbReference type="PROSITE" id="PS50111"/>
    </source>
</evidence>
<reference evidence="8 9" key="1">
    <citation type="submission" date="2019-03" db="EMBL/GenBank/DDBJ databases">
        <title>Genomic Encyclopedia of Type Strains, Phase III (KMG-III): the genomes of soil and plant-associated and newly described type strains.</title>
        <authorList>
            <person name="Whitman W."/>
        </authorList>
    </citation>
    <scope>NUCLEOTIDE SEQUENCE [LARGE SCALE GENOMIC DNA]</scope>
    <source>
        <strain evidence="8 9">CGMCC 1.7002</strain>
    </source>
</reference>
<keyword evidence="5" id="KW-1133">Transmembrane helix</keyword>
<dbReference type="CDD" id="cd11386">
    <property type="entry name" value="MCP_signal"/>
    <property type="match status" value="1"/>
</dbReference>
<sequence>MMNSYSLYKVAIAGAILAATSLLAFGLAVFDAPLVYIAASSVLPFLTSLYLVRQFLCLRGFIRRLKTTGESLRQGDFDVRLVAPGAQGECSDVKDTFNDMIDVADAFVRESYLAMQAASEGRYYRKIREEGMLGSYAHAVAGVNAGIDRMGGFAAMLENLRKEIGDVVDAAVMGDLSKRVEADFGDEGLNQLGQNINMLMSTIDRGISDTGEVLSHLAQADLSKRVHGDYHGAFARLRDDTNKVAEELTNIIGGLRTTSGALKSATGEILSGSDDLAERTMRQAATLEHTSAAMQEIAEMVEQNAQRAQEGHEGSQRAQEIAQRGGDVMREANAAMTRINESSKQISTVIEMIDNIAFQTNLLALNASVEAARAGEAGKGFAVVAVEVRRLAQSAAEASNEVKELIEKSTSEVDSGTGLVARAGQSLDEIVDAVSNFSTLVQGFARDSRVQADKIETLHASVREMDETTQHNAALVEETNAAIEQTEGRASDLDRVVKRFKTDSGDVVEVEVSQDEMSAPRVVASQVA</sequence>
<dbReference type="Proteomes" id="UP000295391">
    <property type="component" value="Unassembled WGS sequence"/>
</dbReference>
<dbReference type="AlphaFoldDB" id="A0A4R6VF49"/>
<dbReference type="GO" id="GO:0007165">
    <property type="term" value="P:signal transduction"/>
    <property type="evidence" value="ECO:0007669"/>
    <property type="project" value="UniProtKB-KW"/>
</dbReference>
<keyword evidence="1" id="KW-0488">Methylation</keyword>
<dbReference type="InterPro" id="IPR004090">
    <property type="entry name" value="Chemotax_Me-accpt_rcpt"/>
</dbReference>
<protein>
    <submittedName>
        <fullName evidence="8">Methyl-accepting chemotaxis protein</fullName>
    </submittedName>
</protein>
<dbReference type="RefSeq" id="WP_166639046.1">
    <property type="nucleotide sequence ID" value="NZ_SNYR01000003.1"/>
</dbReference>
<dbReference type="SMART" id="SM00283">
    <property type="entry name" value="MA"/>
    <property type="match status" value="1"/>
</dbReference>
<dbReference type="EMBL" id="SNYR01000003">
    <property type="protein sequence ID" value="TDQ61675.1"/>
    <property type="molecule type" value="Genomic_DNA"/>
</dbReference>
<feature type="region of interest" description="Disordered" evidence="4">
    <location>
        <begin position="304"/>
        <end position="323"/>
    </location>
</feature>
<evidence type="ECO:0000259" key="7">
    <source>
        <dbReference type="PROSITE" id="PS50885"/>
    </source>
</evidence>
<dbReference type="PROSITE" id="PS50885">
    <property type="entry name" value="HAMP"/>
    <property type="match status" value="2"/>
</dbReference>
<dbReference type="PANTHER" id="PTHR43531:SF14">
    <property type="entry name" value="METHYL-ACCEPTING CHEMOTAXIS PROTEIN I-RELATED"/>
    <property type="match status" value="1"/>
</dbReference>
<keyword evidence="9" id="KW-1185">Reference proteome</keyword>
<dbReference type="GO" id="GO:0006935">
    <property type="term" value="P:chemotaxis"/>
    <property type="evidence" value="ECO:0007669"/>
    <property type="project" value="InterPro"/>
</dbReference>
<evidence type="ECO:0000256" key="2">
    <source>
        <dbReference type="ARBA" id="ARBA00029447"/>
    </source>
</evidence>
<keyword evidence="3" id="KW-0807">Transducer</keyword>
<feature type="domain" description="Methyl-accepting transducer" evidence="6">
    <location>
        <begin position="258"/>
        <end position="487"/>
    </location>
</feature>
<dbReference type="InterPro" id="IPR004089">
    <property type="entry name" value="MCPsignal_dom"/>
</dbReference>
<keyword evidence="5" id="KW-0472">Membrane</keyword>
<evidence type="ECO:0000256" key="3">
    <source>
        <dbReference type="PROSITE-ProRule" id="PRU00284"/>
    </source>
</evidence>
<evidence type="ECO:0000256" key="1">
    <source>
        <dbReference type="ARBA" id="ARBA00022481"/>
    </source>
</evidence>
<evidence type="ECO:0000313" key="9">
    <source>
        <dbReference type="Proteomes" id="UP000295391"/>
    </source>
</evidence>
<dbReference type="Pfam" id="PF00015">
    <property type="entry name" value="MCPsignal"/>
    <property type="match status" value="1"/>
</dbReference>
<dbReference type="Gene3D" id="1.10.287.950">
    <property type="entry name" value="Methyl-accepting chemotaxis protein"/>
    <property type="match status" value="1"/>
</dbReference>
<dbReference type="PROSITE" id="PS50111">
    <property type="entry name" value="CHEMOTAXIS_TRANSDUC_2"/>
    <property type="match status" value="1"/>
</dbReference>
<feature type="transmembrane region" description="Helical" evidence="5">
    <location>
        <begin position="7"/>
        <end position="28"/>
    </location>
</feature>